<dbReference type="RefSeq" id="WP_267151594.1">
    <property type="nucleotide sequence ID" value="NZ_JAPMLT010000004.1"/>
</dbReference>
<evidence type="ECO:0000313" key="1">
    <source>
        <dbReference type="EMBL" id="MCX7570347.1"/>
    </source>
</evidence>
<dbReference type="EMBL" id="JAPMLT010000004">
    <property type="protein sequence ID" value="MCX7570347.1"/>
    <property type="molecule type" value="Genomic_DNA"/>
</dbReference>
<gene>
    <name evidence="1" type="ORF">OS242_10265</name>
</gene>
<sequence length="73" mass="7918">MADQFKVPDAYHPNLVDENLDEVRGRALQSLGLADDVAARGYDALSSEQAAQVGQVMAEHLHALQANVNQQSE</sequence>
<accession>A0ABT3X0B8</accession>
<keyword evidence="2" id="KW-1185">Reference proteome</keyword>
<protein>
    <submittedName>
        <fullName evidence="1">Uncharacterized protein</fullName>
    </submittedName>
</protein>
<organism evidence="1 2">
    <name type="scientific">Tumebacillus lacus</name>
    <dbReference type="NCBI Taxonomy" id="2995335"/>
    <lineage>
        <taxon>Bacteria</taxon>
        <taxon>Bacillati</taxon>
        <taxon>Bacillota</taxon>
        <taxon>Bacilli</taxon>
        <taxon>Bacillales</taxon>
        <taxon>Alicyclobacillaceae</taxon>
        <taxon>Tumebacillus</taxon>
    </lineage>
</organism>
<reference evidence="1 2" key="1">
    <citation type="submission" date="2022-11" db="EMBL/GenBank/DDBJ databases">
        <title>Study of microbial diversity in lake waters.</title>
        <authorList>
            <person name="Zhang J."/>
        </authorList>
    </citation>
    <scope>NUCLEOTIDE SEQUENCE [LARGE SCALE GENOMIC DNA]</scope>
    <source>
        <strain evidence="1 2">DT12</strain>
    </source>
</reference>
<evidence type="ECO:0000313" key="2">
    <source>
        <dbReference type="Proteomes" id="UP001208017"/>
    </source>
</evidence>
<comment type="caution">
    <text evidence="1">The sequence shown here is derived from an EMBL/GenBank/DDBJ whole genome shotgun (WGS) entry which is preliminary data.</text>
</comment>
<name>A0ABT3X0B8_9BACL</name>
<proteinExistence type="predicted"/>
<dbReference type="Proteomes" id="UP001208017">
    <property type="component" value="Unassembled WGS sequence"/>
</dbReference>